<dbReference type="OrthoDB" id="10421674at2759"/>
<protein>
    <submittedName>
        <fullName evidence="1">Uncharacterized protein</fullName>
    </submittedName>
</protein>
<dbReference type="EMBL" id="JXTB01000789">
    <property type="protein sequence ID" value="PON32713.1"/>
    <property type="molecule type" value="Genomic_DNA"/>
</dbReference>
<reference evidence="2" key="1">
    <citation type="submission" date="2016-06" db="EMBL/GenBank/DDBJ databases">
        <title>Parallel loss of symbiosis genes in relatives of nitrogen-fixing non-legume Parasponia.</title>
        <authorList>
            <person name="Van Velzen R."/>
            <person name="Holmer R."/>
            <person name="Bu F."/>
            <person name="Rutten L."/>
            <person name="Van Zeijl A."/>
            <person name="Liu W."/>
            <person name="Santuari L."/>
            <person name="Cao Q."/>
            <person name="Sharma T."/>
            <person name="Shen D."/>
            <person name="Roswanjaya Y."/>
            <person name="Wardhani T."/>
            <person name="Kalhor M.S."/>
            <person name="Jansen J."/>
            <person name="Van den Hoogen J."/>
            <person name="Gungor B."/>
            <person name="Hartog M."/>
            <person name="Hontelez J."/>
            <person name="Verver J."/>
            <person name="Yang W.-C."/>
            <person name="Schijlen E."/>
            <person name="Repin R."/>
            <person name="Schilthuizen M."/>
            <person name="Schranz E."/>
            <person name="Heidstra R."/>
            <person name="Miyata K."/>
            <person name="Fedorova E."/>
            <person name="Kohlen W."/>
            <person name="Bisseling T."/>
            <person name="Smit S."/>
            <person name="Geurts R."/>
        </authorList>
    </citation>
    <scope>NUCLEOTIDE SEQUENCE [LARGE SCALE GENOMIC DNA]</scope>
    <source>
        <strain evidence="2">cv. WU1-14</strain>
    </source>
</reference>
<dbReference type="Proteomes" id="UP000237105">
    <property type="component" value="Unassembled WGS sequence"/>
</dbReference>
<name>A0A2P5A845_PARAD</name>
<accession>A0A2P5A845</accession>
<gene>
    <name evidence="1" type="ORF">PanWU01x14_358990</name>
</gene>
<keyword evidence="2" id="KW-1185">Reference proteome</keyword>
<evidence type="ECO:0000313" key="1">
    <source>
        <dbReference type="EMBL" id="PON32713.1"/>
    </source>
</evidence>
<dbReference type="AlphaFoldDB" id="A0A2P5A845"/>
<evidence type="ECO:0000313" key="2">
    <source>
        <dbReference type="Proteomes" id="UP000237105"/>
    </source>
</evidence>
<comment type="caution">
    <text evidence="1">The sequence shown here is derived from an EMBL/GenBank/DDBJ whole genome shotgun (WGS) entry which is preliminary data.</text>
</comment>
<proteinExistence type="predicted"/>
<organism evidence="1 2">
    <name type="scientific">Parasponia andersonii</name>
    <name type="common">Sponia andersonii</name>
    <dbReference type="NCBI Taxonomy" id="3476"/>
    <lineage>
        <taxon>Eukaryota</taxon>
        <taxon>Viridiplantae</taxon>
        <taxon>Streptophyta</taxon>
        <taxon>Embryophyta</taxon>
        <taxon>Tracheophyta</taxon>
        <taxon>Spermatophyta</taxon>
        <taxon>Magnoliopsida</taxon>
        <taxon>eudicotyledons</taxon>
        <taxon>Gunneridae</taxon>
        <taxon>Pentapetalae</taxon>
        <taxon>rosids</taxon>
        <taxon>fabids</taxon>
        <taxon>Rosales</taxon>
        <taxon>Cannabaceae</taxon>
        <taxon>Parasponia</taxon>
    </lineage>
</organism>
<sequence length="111" mass="12772">MAMVASFIRVALSDGEASEYGMLRSKKTITYRRPESEAEGFKARAAIEAEKKTIYMNKGFSTFALRNLRLQTTCRIDVDDYVVWCYELYRSSFETMSFPLLRATCTFLSAF</sequence>